<dbReference type="PANTHER" id="PTHR30055">
    <property type="entry name" value="HTH-TYPE TRANSCRIPTIONAL REGULATOR RUTR"/>
    <property type="match status" value="1"/>
</dbReference>
<dbReference type="PANTHER" id="PTHR30055:SF153">
    <property type="entry name" value="HTH-TYPE TRANSCRIPTIONAL REPRESSOR RV3405C"/>
    <property type="match status" value="1"/>
</dbReference>
<protein>
    <submittedName>
        <fullName evidence="4">Unannotated protein</fullName>
    </submittedName>
</protein>
<organism evidence="4">
    <name type="scientific">freshwater metagenome</name>
    <dbReference type="NCBI Taxonomy" id="449393"/>
    <lineage>
        <taxon>unclassified sequences</taxon>
        <taxon>metagenomes</taxon>
        <taxon>ecological metagenomes</taxon>
    </lineage>
</organism>
<feature type="region of interest" description="Disordered" evidence="2">
    <location>
        <begin position="1"/>
        <end position="21"/>
    </location>
</feature>
<gene>
    <name evidence="4" type="ORF">UFOPK2579_01899</name>
</gene>
<dbReference type="InterPro" id="IPR001647">
    <property type="entry name" value="HTH_TetR"/>
</dbReference>
<reference evidence="4" key="1">
    <citation type="submission" date="2020-05" db="EMBL/GenBank/DDBJ databases">
        <authorList>
            <person name="Chiriac C."/>
            <person name="Salcher M."/>
            <person name="Ghai R."/>
            <person name="Kavagutti S V."/>
        </authorList>
    </citation>
    <scope>NUCLEOTIDE SEQUENCE</scope>
</reference>
<feature type="domain" description="HTH tetR-type" evidence="3">
    <location>
        <begin position="19"/>
        <end position="79"/>
    </location>
</feature>
<sequence>MAEAHTRTTGRRTQEERRTETRTRLLDAAVACLLDVGYASTTVADVQQRAGLARGTLLHHFPTKIDLIVGAMGHLAARRIEEFRSEAQLISDSKDRLHALVDLAWSGLHSPAFFSAAELWMAARTDLELRAALLPVEAVAFADLQDGLMSILGPAYADDPRTPTLVGLTIDLLTGLSLAAMLTGDLGERHKLLTRWKRALSVLFGELSADQLLEPRPGS</sequence>
<dbReference type="InterPro" id="IPR009057">
    <property type="entry name" value="Homeodomain-like_sf"/>
</dbReference>
<dbReference type="Gene3D" id="1.10.357.10">
    <property type="entry name" value="Tetracycline Repressor, domain 2"/>
    <property type="match status" value="1"/>
</dbReference>
<dbReference type="AlphaFoldDB" id="A0A6J6RD24"/>
<dbReference type="SUPFAM" id="SSF46689">
    <property type="entry name" value="Homeodomain-like"/>
    <property type="match status" value="1"/>
</dbReference>
<evidence type="ECO:0000256" key="1">
    <source>
        <dbReference type="ARBA" id="ARBA00023125"/>
    </source>
</evidence>
<keyword evidence="1" id="KW-0238">DNA-binding</keyword>
<name>A0A6J6RD24_9ZZZZ</name>
<evidence type="ECO:0000313" key="4">
    <source>
        <dbReference type="EMBL" id="CAB4719863.1"/>
    </source>
</evidence>
<dbReference type="PROSITE" id="PS50977">
    <property type="entry name" value="HTH_TETR_2"/>
    <property type="match status" value="1"/>
</dbReference>
<dbReference type="Pfam" id="PF00440">
    <property type="entry name" value="TetR_N"/>
    <property type="match status" value="1"/>
</dbReference>
<dbReference type="InterPro" id="IPR050109">
    <property type="entry name" value="HTH-type_TetR-like_transc_reg"/>
</dbReference>
<accession>A0A6J6RD24</accession>
<proteinExistence type="predicted"/>
<dbReference type="GO" id="GO:0000976">
    <property type="term" value="F:transcription cis-regulatory region binding"/>
    <property type="evidence" value="ECO:0007669"/>
    <property type="project" value="TreeGrafter"/>
</dbReference>
<evidence type="ECO:0000256" key="2">
    <source>
        <dbReference type="SAM" id="MobiDB-lite"/>
    </source>
</evidence>
<evidence type="ECO:0000259" key="3">
    <source>
        <dbReference type="PROSITE" id="PS50977"/>
    </source>
</evidence>
<dbReference type="EMBL" id="CAEZXR010000244">
    <property type="protein sequence ID" value="CAB4719863.1"/>
    <property type="molecule type" value="Genomic_DNA"/>
</dbReference>
<dbReference type="GO" id="GO:0003700">
    <property type="term" value="F:DNA-binding transcription factor activity"/>
    <property type="evidence" value="ECO:0007669"/>
    <property type="project" value="TreeGrafter"/>
</dbReference>
<dbReference type="PRINTS" id="PR00455">
    <property type="entry name" value="HTHTETR"/>
</dbReference>